<accession>A0A1B4Q0I2</accession>
<dbReference type="GO" id="GO:0005886">
    <property type="term" value="C:plasma membrane"/>
    <property type="evidence" value="ECO:0007669"/>
    <property type="project" value="UniProtKB-SubCell"/>
</dbReference>
<evidence type="ECO:0000256" key="3">
    <source>
        <dbReference type="ARBA" id="ARBA00022692"/>
    </source>
</evidence>
<gene>
    <name evidence="7" type="ORF">WT26_27815</name>
</gene>
<feature type="transmembrane region" description="Helical" evidence="6">
    <location>
        <begin position="137"/>
        <end position="160"/>
    </location>
</feature>
<dbReference type="PANTHER" id="PTHR23513">
    <property type="entry name" value="INTEGRAL MEMBRANE EFFLUX PROTEIN-RELATED"/>
    <property type="match status" value="1"/>
</dbReference>
<dbReference type="InterPro" id="IPR011701">
    <property type="entry name" value="MFS"/>
</dbReference>
<keyword evidence="2" id="KW-1003">Cell membrane</keyword>
<evidence type="ECO:0000313" key="8">
    <source>
        <dbReference type="Proteomes" id="UP000094776"/>
    </source>
</evidence>
<dbReference type="PRINTS" id="PR01036">
    <property type="entry name" value="TCRTETB"/>
</dbReference>
<dbReference type="Proteomes" id="UP000094776">
    <property type="component" value="Chromosome 2"/>
</dbReference>
<dbReference type="PANTHER" id="PTHR23513:SF6">
    <property type="entry name" value="MAJOR FACILITATOR SUPERFAMILY ASSOCIATED DOMAIN-CONTAINING PROTEIN"/>
    <property type="match status" value="1"/>
</dbReference>
<sequence length="210" mass="22540">MLFIVKVEFYLAVLAMGINFSLYPFFSMLMPYYIQHEAHLSASILGVLEAIFAVGIFCGSAWLVKHSNTLIGRDRSVALGFGLLACNMGAVYFSNYLYVLLVAFFLGGLGLMLININTSSVRALATPASHLNQMMSAVSFLSMAINPVGSLVAGGLVVAIGFKATLAGLIAMTAASALAIPLVTPVRYFLSKPDTELRESYGSVYPDAFR</sequence>
<evidence type="ECO:0000256" key="6">
    <source>
        <dbReference type="SAM" id="Phobius"/>
    </source>
</evidence>
<feature type="transmembrane region" description="Helical" evidence="6">
    <location>
        <begin position="166"/>
        <end position="190"/>
    </location>
</feature>
<dbReference type="Gene3D" id="1.20.1250.20">
    <property type="entry name" value="MFS general substrate transporter like domains"/>
    <property type="match status" value="1"/>
</dbReference>
<keyword evidence="3 6" id="KW-0812">Transmembrane</keyword>
<evidence type="ECO:0000256" key="5">
    <source>
        <dbReference type="ARBA" id="ARBA00023136"/>
    </source>
</evidence>
<feature type="transmembrane region" description="Helical" evidence="6">
    <location>
        <begin position="99"/>
        <end position="116"/>
    </location>
</feature>
<keyword evidence="5 6" id="KW-0472">Membrane</keyword>
<dbReference type="Pfam" id="PF07690">
    <property type="entry name" value="MFS_1"/>
    <property type="match status" value="1"/>
</dbReference>
<feature type="transmembrane region" description="Helical" evidence="6">
    <location>
        <begin position="9"/>
        <end position="34"/>
    </location>
</feature>
<dbReference type="GO" id="GO:0022857">
    <property type="term" value="F:transmembrane transporter activity"/>
    <property type="evidence" value="ECO:0007669"/>
    <property type="project" value="InterPro"/>
</dbReference>
<keyword evidence="4 6" id="KW-1133">Transmembrane helix</keyword>
<dbReference type="InterPro" id="IPR036259">
    <property type="entry name" value="MFS_trans_sf"/>
</dbReference>
<dbReference type="AlphaFoldDB" id="A0A1B4Q0I2"/>
<evidence type="ECO:0000256" key="4">
    <source>
        <dbReference type="ARBA" id="ARBA00022989"/>
    </source>
</evidence>
<organism evidence="7 8">
    <name type="scientific">Burkholderia cepacia</name>
    <name type="common">Pseudomonas cepacia</name>
    <dbReference type="NCBI Taxonomy" id="292"/>
    <lineage>
        <taxon>Bacteria</taxon>
        <taxon>Pseudomonadati</taxon>
        <taxon>Pseudomonadota</taxon>
        <taxon>Betaproteobacteria</taxon>
        <taxon>Burkholderiales</taxon>
        <taxon>Burkholderiaceae</taxon>
        <taxon>Burkholderia</taxon>
        <taxon>Burkholderia cepacia complex</taxon>
    </lineage>
</organism>
<protein>
    <recommendedName>
        <fullName evidence="9">MFS transporter</fullName>
    </recommendedName>
</protein>
<evidence type="ECO:0000256" key="1">
    <source>
        <dbReference type="ARBA" id="ARBA00004651"/>
    </source>
</evidence>
<evidence type="ECO:0000313" key="7">
    <source>
        <dbReference type="EMBL" id="AOK19677.1"/>
    </source>
</evidence>
<feature type="transmembrane region" description="Helical" evidence="6">
    <location>
        <begin position="40"/>
        <end position="64"/>
    </location>
</feature>
<comment type="subcellular location">
    <subcellularLocation>
        <location evidence="1">Cell membrane</location>
        <topology evidence="1">Multi-pass membrane protein</topology>
    </subcellularLocation>
</comment>
<evidence type="ECO:0008006" key="9">
    <source>
        <dbReference type="Google" id="ProtNLM"/>
    </source>
</evidence>
<feature type="transmembrane region" description="Helical" evidence="6">
    <location>
        <begin position="76"/>
        <end position="93"/>
    </location>
</feature>
<name>A0A1B4Q0I2_BURCE</name>
<dbReference type="SUPFAM" id="SSF103473">
    <property type="entry name" value="MFS general substrate transporter"/>
    <property type="match status" value="1"/>
</dbReference>
<dbReference type="EMBL" id="CP013444">
    <property type="protein sequence ID" value="AOK19677.1"/>
    <property type="molecule type" value="Genomic_DNA"/>
</dbReference>
<reference evidence="7 8" key="1">
    <citation type="submission" date="2015-12" db="EMBL/GenBank/DDBJ databases">
        <title>Diversity of Burkholderia near neighbor genomes.</title>
        <authorList>
            <person name="Sahl J."/>
            <person name="Wagner D."/>
            <person name="Keim P."/>
        </authorList>
    </citation>
    <scope>NUCLEOTIDE SEQUENCE [LARGE SCALE GENOMIC DNA]</scope>
    <source>
        <strain evidence="7 8">MSMB1184WGS</strain>
    </source>
</reference>
<evidence type="ECO:0000256" key="2">
    <source>
        <dbReference type="ARBA" id="ARBA00022475"/>
    </source>
</evidence>
<proteinExistence type="predicted"/>